<evidence type="ECO:0000313" key="3">
    <source>
        <dbReference type="Proteomes" id="UP000224283"/>
    </source>
</evidence>
<organism evidence="2 3">
    <name type="scientific">Mycobacterium phage Maxxinista</name>
    <dbReference type="NCBI Taxonomy" id="1955423"/>
    <lineage>
        <taxon>Viruses</taxon>
        <taxon>Duplodnaviria</taxon>
        <taxon>Heunggongvirae</taxon>
        <taxon>Uroviricota</taxon>
        <taxon>Caudoviricetes</taxon>
        <taxon>Kostyavirus</taxon>
        <taxon>Kostyavirus CJW1</taxon>
    </lineage>
</organism>
<gene>
    <name evidence="2" type="ORF">SEA_MAXXINISTA_76</name>
</gene>
<dbReference type="EMBL" id="KY549152">
    <property type="protein sequence ID" value="AQP30794.1"/>
    <property type="molecule type" value="Genomic_DNA"/>
</dbReference>
<feature type="compositionally biased region" description="Basic residues" evidence="1">
    <location>
        <begin position="39"/>
        <end position="59"/>
    </location>
</feature>
<reference evidence="3" key="1">
    <citation type="submission" date="2017-01" db="EMBL/GenBank/DDBJ databases">
        <authorList>
            <person name="Mah S.A."/>
            <person name="Swanson W.J."/>
            <person name="Moy G.W."/>
            <person name="Vacquier V.D."/>
        </authorList>
    </citation>
    <scope>NUCLEOTIDE SEQUENCE [LARGE SCALE GENOMIC DNA]</scope>
</reference>
<evidence type="ECO:0000256" key="1">
    <source>
        <dbReference type="SAM" id="MobiDB-lite"/>
    </source>
</evidence>
<sequence>MVAVDKSGFHISNTYIGMLTGLSRLSHVYAGTVPYKTIQQRRKKNRAAKRSRKINRRQR</sequence>
<evidence type="ECO:0000313" key="2">
    <source>
        <dbReference type="EMBL" id="AQP30794.1"/>
    </source>
</evidence>
<dbReference type="Proteomes" id="UP000224283">
    <property type="component" value="Genome"/>
</dbReference>
<proteinExistence type="predicted"/>
<protein>
    <submittedName>
        <fullName evidence="2">Uncharacterized protein</fullName>
    </submittedName>
</protein>
<accession>A0A1S5VXU5</accession>
<name>A0A1S5VXU5_9CAUD</name>
<feature type="region of interest" description="Disordered" evidence="1">
    <location>
        <begin position="38"/>
        <end position="59"/>
    </location>
</feature>